<organism evidence="1 2">
    <name type="scientific">Chlamydomonas incerta</name>
    <dbReference type="NCBI Taxonomy" id="51695"/>
    <lineage>
        <taxon>Eukaryota</taxon>
        <taxon>Viridiplantae</taxon>
        <taxon>Chlorophyta</taxon>
        <taxon>core chlorophytes</taxon>
        <taxon>Chlorophyceae</taxon>
        <taxon>CS clade</taxon>
        <taxon>Chlamydomonadales</taxon>
        <taxon>Chlamydomonadaceae</taxon>
        <taxon>Chlamydomonas</taxon>
    </lineage>
</organism>
<dbReference type="InterPro" id="IPR003428">
    <property type="entry name" value="MAM33"/>
</dbReference>
<dbReference type="EMBL" id="JAEHOC010000033">
    <property type="protein sequence ID" value="KAG2428788.1"/>
    <property type="molecule type" value="Genomic_DNA"/>
</dbReference>
<dbReference type="Pfam" id="PF02330">
    <property type="entry name" value="MAM33"/>
    <property type="match status" value="1"/>
</dbReference>
<dbReference type="OrthoDB" id="278212at2759"/>
<dbReference type="Proteomes" id="UP000650467">
    <property type="component" value="Unassembled WGS sequence"/>
</dbReference>
<dbReference type="SUPFAM" id="SSF54529">
    <property type="entry name" value="Mitochondrial glycoprotein MAM33-like"/>
    <property type="match status" value="1"/>
</dbReference>
<gene>
    <name evidence="1" type="ORF">HXX76_011488</name>
</gene>
<comment type="caution">
    <text evidence="1">The sequence shown here is derived from an EMBL/GenBank/DDBJ whole genome shotgun (WGS) entry which is preliminary data.</text>
</comment>
<evidence type="ECO:0008006" key="3">
    <source>
        <dbReference type="Google" id="ProtNLM"/>
    </source>
</evidence>
<name>A0A835VWU3_CHLIN</name>
<dbReference type="PANTHER" id="PTHR10826">
    <property type="entry name" value="COMPLEMENT COMPONENT 1"/>
    <property type="match status" value="1"/>
</dbReference>
<proteinExistence type="predicted"/>
<accession>A0A835VWU3</accession>
<evidence type="ECO:0000313" key="1">
    <source>
        <dbReference type="EMBL" id="KAG2428788.1"/>
    </source>
</evidence>
<keyword evidence="2" id="KW-1185">Reference proteome</keyword>
<sequence>MATRQRLMRGIAGLLSQQGQQSSCSQLLMTSAAAASASASSVATGLGHQPALLLRAGAALRSVTTSAPTFDGSLSSLLREEVDYEKKNYERPAQVTGGPPAPFKLTEAPGDTLLTLTRTFGAEEINVDLHVNSQPSPEYDGEEGDEGISVVAFNVSVAKGDRMLLFECESDGNSVNINHVSLEPKEGLGSESMYSGPVFDELDDNLQGQFAKYLEERGITAELGEYLRFLIYDKEQHEYQNWLSEVEKFVGGK</sequence>
<dbReference type="PANTHER" id="PTHR10826:SF1">
    <property type="entry name" value="COMPLEMENT COMPONENT 1 Q SUBCOMPONENT-BINDING PROTEIN, MITOCHONDRIAL"/>
    <property type="match status" value="1"/>
</dbReference>
<dbReference type="InterPro" id="IPR036561">
    <property type="entry name" value="MAM33_sf"/>
</dbReference>
<reference evidence="1" key="1">
    <citation type="journal article" date="2020" name="bioRxiv">
        <title>Comparative genomics of Chlamydomonas.</title>
        <authorList>
            <person name="Craig R.J."/>
            <person name="Hasan A.R."/>
            <person name="Ness R.W."/>
            <person name="Keightley P.D."/>
        </authorList>
    </citation>
    <scope>NUCLEOTIDE SEQUENCE</scope>
    <source>
        <strain evidence="1">SAG 7.73</strain>
    </source>
</reference>
<dbReference type="GO" id="GO:0005759">
    <property type="term" value="C:mitochondrial matrix"/>
    <property type="evidence" value="ECO:0007669"/>
    <property type="project" value="InterPro"/>
</dbReference>
<dbReference type="Gene3D" id="3.10.280.10">
    <property type="entry name" value="Mitochondrial glycoprotein"/>
    <property type="match status" value="1"/>
</dbReference>
<evidence type="ECO:0000313" key="2">
    <source>
        <dbReference type="Proteomes" id="UP000650467"/>
    </source>
</evidence>
<protein>
    <recommendedName>
        <fullName evidence="3">Mitochondrial glycoprotein</fullName>
    </recommendedName>
</protein>
<dbReference type="AlphaFoldDB" id="A0A835VWU3"/>